<dbReference type="Proteomes" id="UP000006882">
    <property type="component" value="Chromosome G8"/>
</dbReference>
<accession>A0A251MY29</accession>
<dbReference type="Gramene" id="ONH91966">
    <property type="protein sequence ID" value="ONH91966"/>
    <property type="gene ID" value="PRUPE_8G146900"/>
</dbReference>
<keyword evidence="2" id="KW-1185">Reference proteome</keyword>
<protein>
    <submittedName>
        <fullName evidence="1">Uncharacterized protein</fullName>
    </submittedName>
</protein>
<name>A0A251MY29_PRUPE</name>
<evidence type="ECO:0000313" key="1">
    <source>
        <dbReference type="EMBL" id="ONH91966.1"/>
    </source>
</evidence>
<gene>
    <name evidence="1" type="ORF">PRUPE_8G146900</name>
</gene>
<organism evidence="1 2">
    <name type="scientific">Prunus persica</name>
    <name type="common">Peach</name>
    <name type="synonym">Amygdalus persica</name>
    <dbReference type="NCBI Taxonomy" id="3760"/>
    <lineage>
        <taxon>Eukaryota</taxon>
        <taxon>Viridiplantae</taxon>
        <taxon>Streptophyta</taxon>
        <taxon>Embryophyta</taxon>
        <taxon>Tracheophyta</taxon>
        <taxon>Spermatophyta</taxon>
        <taxon>Magnoliopsida</taxon>
        <taxon>eudicotyledons</taxon>
        <taxon>Gunneridae</taxon>
        <taxon>Pentapetalae</taxon>
        <taxon>rosids</taxon>
        <taxon>fabids</taxon>
        <taxon>Rosales</taxon>
        <taxon>Rosaceae</taxon>
        <taxon>Amygdaloideae</taxon>
        <taxon>Amygdaleae</taxon>
        <taxon>Prunus</taxon>
    </lineage>
</organism>
<dbReference type="EMBL" id="CM007658">
    <property type="protein sequence ID" value="ONH91966.1"/>
    <property type="molecule type" value="Genomic_DNA"/>
</dbReference>
<dbReference type="AlphaFoldDB" id="A0A251MY29"/>
<evidence type="ECO:0000313" key="2">
    <source>
        <dbReference type="Proteomes" id="UP000006882"/>
    </source>
</evidence>
<reference evidence="1 2" key="1">
    <citation type="journal article" date="2013" name="Nat. Genet.">
        <title>The high-quality draft genome of peach (Prunus persica) identifies unique patterns of genetic diversity, domestication and genome evolution.</title>
        <authorList>
            <consortium name="International Peach Genome Initiative"/>
            <person name="Verde I."/>
            <person name="Abbott A.G."/>
            <person name="Scalabrin S."/>
            <person name="Jung S."/>
            <person name="Shu S."/>
            <person name="Marroni F."/>
            <person name="Zhebentyayeva T."/>
            <person name="Dettori M.T."/>
            <person name="Grimwood J."/>
            <person name="Cattonaro F."/>
            <person name="Zuccolo A."/>
            <person name="Rossini L."/>
            <person name="Jenkins J."/>
            <person name="Vendramin E."/>
            <person name="Meisel L.A."/>
            <person name="Decroocq V."/>
            <person name="Sosinski B."/>
            <person name="Prochnik S."/>
            <person name="Mitros T."/>
            <person name="Policriti A."/>
            <person name="Cipriani G."/>
            <person name="Dondini L."/>
            <person name="Ficklin S."/>
            <person name="Goodstein D.M."/>
            <person name="Xuan P."/>
            <person name="Del Fabbro C."/>
            <person name="Aramini V."/>
            <person name="Copetti D."/>
            <person name="Gonzalez S."/>
            <person name="Horner D.S."/>
            <person name="Falchi R."/>
            <person name="Lucas S."/>
            <person name="Mica E."/>
            <person name="Maldonado J."/>
            <person name="Lazzari B."/>
            <person name="Bielenberg D."/>
            <person name="Pirona R."/>
            <person name="Miculan M."/>
            <person name="Barakat A."/>
            <person name="Testolin R."/>
            <person name="Stella A."/>
            <person name="Tartarini S."/>
            <person name="Tonutti P."/>
            <person name="Arus P."/>
            <person name="Orellana A."/>
            <person name="Wells C."/>
            <person name="Main D."/>
            <person name="Vizzotto G."/>
            <person name="Silva H."/>
            <person name="Salamini F."/>
            <person name="Schmutz J."/>
            <person name="Morgante M."/>
            <person name="Rokhsar D.S."/>
        </authorList>
    </citation>
    <scope>NUCLEOTIDE SEQUENCE [LARGE SCALE GENOMIC DNA]</scope>
    <source>
        <strain evidence="2">cv. Nemared</strain>
    </source>
</reference>
<proteinExistence type="predicted"/>
<sequence>MLAFAHRYLCDESRAPEIGRPLRSNVEPLGGSNRSSFHSHTINPIQRLIFRLHKVPVITHVVSTYVRPNAGFLLFKRQPKELLNHIPHTLQNRPRYTVVLDYEHAPSSCQLSGSVLGFEPGPVSWPYLLMVGTPKHHQLKIR</sequence>